<protein>
    <submittedName>
        <fullName evidence="1">Uncharacterized protein</fullName>
    </submittedName>
</protein>
<dbReference type="RefSeq" id="WP_269423987.1">
    <property type="nucleotide sequence ID" value="NZ_JAPWGY010000004.1"/>
</dbReference>
<comment type="caution">
    <text evidence="1">The sequence shown here is derived from an EMBL/GenBank/DDBJ whole genome shotgun (WGS) entry which is preliminary data.</text>
</comment>
<dbReference type="EMBL" id="JAPWGY010000004">
    <property type="protein sequence ID" value="MCZ4281833.1"/>
    <property type="molecule type" value="Genomic_DNA"/>
</dbReference>
<sequence length="89" mass="9676">MTDFNDSDDELVLHLADLLPDDAGEIVLFARDEPLKIESDTPLIHSGIVEDAHITASGTDVSGLSFSQFANGMTLYHDNDHILIIAPDI</sequence>
<reference evidence="1" key="1">
    <citation type="submission" date="2022-12" db="EMBL/GenBank/DDBJ databases">
        <title>Bacterial isolates from different developmental stages of Nematostella vectensis.</title>
        <authorList>
            <person name="Fraune S."/>
        </authorList>
    </citation>
    <scope>NUCLEOTIDE SEQUENCE</scope>
    <source>
        <strain evidence="1">G21630-S1</strain>
    </source>
</reference>
<organism evidence="1 2">
    <name type="scientific">Kiloniella laminariae</name>
    <dbReference type="NCBI Taxonomy" id="454162"/>
    <lineage>
        <taxon>Bacteria</taxon>
        <taxon>Pseudomonadati</taxon>
        <taxon>Pseudomonadota</taxon>
        <taxon>Alphaproteobacteria</taxon>
        <taxon>Rhodospirillales</taxon>
        <taxon>Kiloniellaceae</taxon>
        <taxon>Kiloniella</taxon>
    </lineage>
</organism>
<dbReference type="Proteomes" id="UP001069802">
    <property type="component" value="Unassembled WGS sequence"/>
</dbReference>
<proteinExistence type="predicted"/>
<evidence type="ECO:0000313" key="2">
    <source>
        <dbReference type="Proteomes" id="UP001069802"/>
    </source>
</evidence>
<evidence type="ECO:0000313" key="1">
    <source>
        <dbReference type="EMBL" id="MCZ4281833.1"/>
    </source>
</evidence>
<name>A0ABT4LL49_9PROT</name>
<accession>A0ABT4LL49</accession>
<keyword evidence="2" id="KW-1185">Reference proteome</keyword>
<gene>
    <name evidence="1" type="ORF">O4H49_13665</name>
</gene>